<evidence type="ECO:0000313" key="3">
    <source>
        <dbReference type="Proteomes" id="UP000602284"/>
    </source>
</evidence>
<organism evidence="2 3">
    <name type="scientific">Tumebacillus amylolyticus</name>
    <dbReference type="NCBI Taxonomy" id="2801339"/>
    <lineage>
        <taxon>Bacteria</taxon>
        <taxon>Bacillati</taxon>
        <taxon>Bacillota</taxon>
        <taxon>Bacilli</taxon>
        <taxon>Bacillales</taxon>
        <taxon>Alicyclobacillaceae</taxon>
        <taxon>Tumebacillus</taxon>
    </lineage>
</organism>
<dbReference type="EMBL" id="JAEQNB010000006">
    <property type="protein sequence ID" value="MBL0388595.1"/>
    <property type="molecule type" value="Genomic_DNA"/>
</dbReference>
<protein>
    <submittedName>
        <fullName evidence="2">Uncharacterized protein</fullName>
    </submittedName>
</protein>
<reference evidence="2 3" key="1">
    <citation type="submission" date="2021-01" db="EMBL/GenBank/DDBJ databases">
        <title>Tumebacillus sp. strain ITR2 16S ribosomal RNA gene Genome sequencing and assembly.</title>
        <authorList>
            <person name="Kang M."/>
        </authorList>
    </citation>
    <scope>NUCLEOTIDE SEQUENCE [LARGE SCALE GENOMIC DNA]</scope>
    <source>
        <strain evidence="2 3">ITR2</strain>
    </source>
</reference>
<name>A0ABS1JEG0_9BACL</name>
<dbReference type="Proteomes" id="UP000602284">
    <property type="component" value="Unassembled WGS sequence"/>
</dbReference>
<keyword evidence="3" id="KW-1185">Reference proteome</keyword>
<accession>A0ABS1JEG0</accession>
<proteinExistence type="predicted"/>
<dbReference type="RefSeq" id="WP_201637556.1">
    <property type="nucleotide sequence ID" value="NZ_JAEQNB010000006.1"/>
</dbReference>
<gene>
    <name evidence="2" type="ORF">JJB07_18480</name>
</gene>
<evidence type="ECO:0000313" key="2">
    <source>
        <dbReference type="EMBL" id="MBL0388595.1"/>
    </source>
</evidence>
<comment type="caution">
    <text evidence="2">The sequence shown here is derived from an EMBL/GenBank/DDBJ whole genome shotgun (WGS) entry which is preliminary data.</text>
</comment>
<feature type="region of interest" description="Disordered" evidence="1">
    <location>
        <begin position="56"/>
        <end position="75"/>
    </location>
</feature>
<evidence type="ECO:0000256" key="1">
    <source>
        <dbReference type="SAM" id="MobiDB-lite"/>
    </source>
</evidence>
<sequence>MSLVLMEDLKRPLPRRRVTVIASFRIFRPVLKIARYTYRSSRFILRKTIWVFTGDRQGKQARPTTPEVEVLPAQE</sequence>